<dbReference type="GO" id="GO:0016020">
    <property type="term" value="C:membrane"/>
    <property type="evidence" value="ECO:0007669"/>
    <property type="project" value="UniProtKB-UniRule"/>
</dbReference>
<dbReference type="InterPro" id="IPR036737">
    <property type="entry name" value="OmpA-like_sf"/>
</dbReference>
<dbReference type="PROSITE" id="PS51123">
    <property type="entry name" value="OMPA_2"/>
    <property type="match status" value="1"/>
</dbReference>
<dbReference type="PANTHER" id="PTHR30329">
    <property type="entry name" value="STATOR ELEMENT OF FLAGELLAR MOTOR COMPLEX"/>
    <property type="match status" value="1"/>
</dbReference>
<organism evidence="4 5">
    <name type="scientific">Patiriisocius marinus</name>
    <dbReference type="NCBI Taxonomy" id="1397112"/>
    <lineage>
        <taxon>Bacteria</taxon>
        <taxon>Pseudomonadati</taxon>
        <taxon>Bacteroidota</taxon>
        <taxon>Flavobacteriia</taxon>
        <taxon>Flavobacteriales</taxon>
        <taxon>Flavobacteriaceae</taxon>
        <taxon>Patiriisocius</taxon>
    </lineage>
</organism>
<proteinExistence type="predicted"/>
<name>A0A5J4J0E1_9FLAO</name>
<evidence type="ECO:0000259" key="3">
    <source>
        <dbReference type="PROSITE" id="PS51123"/>
    </source>
</evidence>
<dbReference type="SUPFAM" id="SSF103088">
    <property type="entry name" value="OmpA-like"/>
    <property type="match status" value="1"/>
</dbReference>
<evidence type="ECO:0000313" key="4">
    <source>
        <dbReference type="EMBL" id="GER59271.1"/>
    </source>
</evidence>
<sequence>MHTNYMKNFILAFFIFLVWTTFGLWIYSWLSSDDTVASVNNELIEDLEVSSLNETIEPIIETIKPIDSIIPPEIVEPIAVGLVARAVSNDTLFSFIEGISFKKDSVGIIVPESSIDYKYELNNYLYDNPDLELHVLSVYSPLERLEDSNLGVQRGDLIVKELVATGIESKKIVVVSVIEDIEFDKNEIYNKGITFQFSPLDQNRIAALKPKFVETPKKIIFYPNFSDTGILQNDELDNLMYKVKDIMDANPATKLIITGHTDDVGDSQDNHLLGLNYAKEMRWYFKNKGDINPSRMKAMSMGEFRPLRNNKTASGRRINRRVELQFTK</sequence>
<keyword evidence="2" id="KW-0812">Transmembrane</keyword>
<evidence type="ECO:0000256" key="2">
    <source>
        <dbReference type="SAM" id="Phobius"/>
    </source>
</evidence>
<dbReference type="Gene3D" id="3.30.1330.60">
    <property type="entry name" value="OmpA-like domain"/>
    <property type="match status" value="1"/>
</dbReference>
<dbReference type="InterPro" id="IPR006665">
    <property type="entry name" value="OmpA-like"/>
</dbReference>
<keyword evidence="1 2" id="KW-0472">Membrane</keyword>
<dbReference type="EMBL" id="BKCG01000002">
    <property type="protein sequence ID" value="GER59271.1"/>
    <property type="molecule type" value="Genomic_DNA"/>
</dbReference>
<protein>
    <recommendedName>
        <fullName evidence="3">OmpA-like domain-containing protein</fullName>
    </recommendedName>
</protein>
<gene>
    <name evidence="4" type="ORF">ULMA_13790</name>
</gene>
<dbReference type="PANTHER" id="PTHR30329:SF20">
    <property type="entry name" value="EXPORTED PROTEIN"/>
    <property type="match status" value="1"/>
</dbReference>
<feature type="transmembrane region" description="Helical" evidence="2">
    <location>
        <begin position="9"/>
        <end position="30"/>
    </location>
</feature>
<dbReference type="Pfam" id="PF00691">
    <property type="entry name" value="OmpA"/>
    <property type="match status" value="1"/>
</dbReference>
<reference evidence="4 5" key="1">
    <citation type="submission" date="2019-08" db="EMBL/GenBank/DDBJ databases">
        <title>Draft genome sequence of Ulvibacter marinus type strain NBRC 109484.</title>
        <authorList>
            <person name="Kawano K."/>
            <person name="Ushijima N."/>
            <person name="Kihara M."/>
            <person name="Itoh H."/>
        </authorList>
    </citation>
    <scope>NUCLEOTIDE SEQUENCE [LARGE SCALE GENOMIC DNA]</scope>
    <source>
        <strain evidence="4 5">NBRC 109484</strain>
    </source>
</reference>
<dbReference type="Proteomes" id="UP000326509">
    <property type="component" value="Unassembled WGS sequence"/>
</dbReference>
<comment type="caution">
    <text evidence="4">The sequence shown here is derived from an EMBL/GenBank/DDBJ whole genome shotgun (WGS) entry which is preliminary data.</text>
</comment>
<accession>A0A5J4J0E1</accession>
<dbReference type="InterPro" id="IPR050330">
    <property type="entry name" value="Bact_OuterMem_StrucFunc"/>
</dbReference>
<feature type="domain" description="OmpA-like" evidence="3">
    <location>
        <begin position="208"/>
        <end position="328"/>
    </location>
</feature>
<keyword evidence="2" id="KW-1133">Transmembrane helix</keyword>
<dbReference type="CDD" id="cd07185">
    <property type="entry name" value="OmpA_C-like"/>
    <property type="match status" value="1"/>
</dbReference>
<evidence type="ECO:0000313" key="5">
    <source>
        <dbReference type="Proteomes" id="UP000326509"/>
    </source>
</evidence>
<dbReference type="AlphaFoldDB" id="A0A5J4J0E1"/>
<keyword evidence="5" id="KW-1185">Reference proteome</keyword>
<evidence type="ECO:0000256" key="1">
    <source>
        <dbReference type="PROSITE-ProRule" id="PRU00473"/>
    </source>
</evidence>